<reference evidence="3" key="1">
    <citation type="journal article" date="2019" name="Int. J. Syst. Evol. Microbiol.">
        <title>The Global Catalogue of Microorganisms (GCM) 10K type strain sequencing project: providing services to taxonomists for standard genome sequencing and annotation.</title>
        <authorList>
            <consortium name="The Broad Institute Genomics Platform"/>
            <consortium name="The Broad Institute Genome Sequencing Center for Infectious Disease"/>
            <person name="Wu L."/>
            <person name="Ma J."/>
        </authorList>
    </citation>
    <scope>NUCLEOTIDE SEQUENCE [LARGE SCALE GENOMIC DNA]</scope>
    <source>
        <strain evidence="3">JCM 18657</strain>
    </source>
</reference>
<dbReference type="EMBL" id="JBHTGQ010000014">
    <property type="protein sequence ID" value="MFC7749576.1"/>
    <property type="molecule type" value="Genomic_DNA"/>
</dbReference>
<evidence type="ECO:0000256" key="1">
    <source>
        <dbReference type="SAM" id="MobiDB-lite"/>
    </source>
</evidence>
<sequence length="104" mass="11284">MKKKELSSEELQALALLLTSVSLGLSWLAIGKERQEKGEAGQTGQAEQLAPLLLVRNRSSGKREPRGLHERHTEAPLRLNATGSPLYARSFRKPGIAADEQPGG</sequence>
<evidence type="ECO:0000313" key="3">
    <source>
        <dbReference type="Proteomes" id="UP001596528"/>
    </source>
</evidence>
<dbReference type="Proteomes" id="UP001596528">
    <property type="component" value="Unassembled WGS sequence"/>
</dbReference>
<protein>
    <submittedName>
        <fullName evidence="2">Uncharacterized protein</fullName>
    </submittedName>
</protein>
<keyword evidence="3" id="KW-1185">Reference proteome</keyword>
<dbReference type="RefSeq" id="WP_138788371.1">
    <property type="nucleotide sequence ID" value="NZ_JBHTGQ010000014.1"/>
</dbReference>
<accession>A0ABW2V2Q0</accession>
<gene>
    <name evidence="2" type="ORF">ACFQWB_06415</name>
</gene>
<feature type="region of interest" description="Disordered" evidence="1">
    <location>
        <begin position="58"/>
        <end position="104"/>
    </location>
</feature>
<feature type="compositionally biased region" description="Basic and acidic residues" evidence="1">
    <location>
        <begin position="61"/>
        <end position="75"/>
    </location>
</feature>
<comment type="caution">
    <text evidence="2">The sequence shown here is derived from an EMBL/GenBank/DDBJ whole genome shotgun (WGS) entry which is preliminary data.</text>
</comment>
<evidence type="ECO:0000313" key="2">
    <source>
        <dbReference type="EMBL" id="MFC7749576.1"/>
    </source>
</evidence>
<proteinExistence type="predicted"/>
<organism evidence="2 3">
    <name type="scientific">Paenibacillus thermoaerophilus</name>
    <dbReference type="NCBI Taxonomy" id="1215385"/>
    <lineage>
        <taxon>Bacteria</taxon>
        <taxon>Bacillati</taxon>
        <taxon>Bacillota</taxon>
        <taxon>Bacilli</taxon>
        <taxon>Bacillales</taxon>
        <taxon>Paenibacillaceae</taxon>
        <taxon>Paenibacillus</taxon>
    </lineage>
</organism>
<name>A0ABW2V2Q0_9BACL</name>